<evidence type="ECO:0000313" key="3">
    <source>
        <dbReference type="Proteomes" id="UP000502677"/>
    </source>
</evidence>
<protein>
    <submittedName>
        <fullName evidence="2">Uncharacterized protein</fullName>
    </submittedName>
</protein>
<name>A0A6G7XHR3_9MICO</name>
<organism evidence="2 3">
    <name type="scientific">Leucobacter viscericola</name>
    <dbReference type="NCBI Taxonomy" id="2714935"/>
    <lineage>
        <taxon>Bacteria</taxon>
        <taxon>Bacillati</taxon>
        <taxon>Actinomycetota</taxon>
        <taxon>Actinomycetes</taxon>
        <taxon>Micrococcales</taxon>
        <taxon>Microbacteriaceae</taxon>
        <taxon>Leucobacter</taxon>
    </lineage>
</organism>
<keyword evidence="3" id="KW-1185">Reference proteome</keyword>
<evidence type="ECO:0000313" key="1">
    <source>
        <dbReference type="EMBL" id="QIK63842.1"/>
    </source>
</evidence>
<dbReference type="KEGG" id="lvi:G7068_13805"/>
<dbReference type="AlphaFoldDB" id="A0A6G7XHR3"/>
<proteinExistence type="predicted"/>
<dbReference type="EMBL" id="CP049863">
    <property type="protein sequence ID" value="QIK63842.1"/>
    <property type="molecule type" value="Genomic_DNA"/>
</dbReference>
<dbReference type="EMBL" id="CP049863">
    <property type="protein sequence ID" value="QIK64154.1"/>
    <property type="molecule type" value="Genomic_DNA"/>
</dbReference>
<dbReference type="RefSeq" id="WP_166292184.1">
    <property type="nucleotide sequence ID" value="NZ_CP049863.1"/>
</dbReference>
<dbReference type="Proteomes" id="UP000502677">
    <property type="component" value="Chromosome"/>
</dbReference>
<accession>A0A6G7XHR3</accession>
<evidence type="ECO:0000313" key="2">
    <source>
        <dbReference type="EMBL" id="QIK64154.1"/>
    </source>
</evidence>
<gene>
    <name evidence="1" type="ORF">G7068_12050</name>
    <name evidence="2" type="ORF">G7068_13805</name>
</gene>
<reference evidence="2 3" key="1">
    <citation type="submission" date="2020-03" db="EMBL/GenBank/DDBJ databases">
        <title>Leucobacter sp. nov., isolated from beetles.</title>
        <authorList>
            <person name="Hyun D.-W."/>
            <person name="Bae J.-W."/>
        </authorList>
    </citation>
    <scope>NUCLEOTIDE SEQUENCE [LARGE SCALE GENOMIC DNA]</scope>
    <source>
        <strain evidence="2 3">HDW9C</strain>
    </source>
</reference>
<dbReference type="KEGG" id="lvi:G7068_12050"/>
<sequence length="57" mass="6275">MAKIYTPVKGFTGNVAGVDFVNGEAETDDPRALAYFERHGYKVESGKRPRAKTEAVE</sequence>